<dbReference type="GO" id="GO:0006355">
    <property type="term" value="P:regulation of DNA-templated transcription"/>
    <property type="evidence" value="ECO:0007669"/>
    <property type="project" value="InterPro"/>
</dbReference>
<feature type="region of interest" description="Disordered" evidence="7">
    <location>
        <begin position="248"/>
        <end position="287"/>
    </location>
</feature>
<name>A0AAU8JSJ7_9ACTN</name>
<keyword evidence="3" id="KW-0805">Transcription regulation</keyword>
<sequence>MDELRIAVLGPVRAWRADRELGPGTAQQRAVLAALALRGGQVASVQELIEGLWGDEPPASAAVALRNHVSRLRAVLETDPREPRLLVSLAGGYALRLAPDGLDTARADRLAAAAERARATGDPERAVRLLDQALALWQGVPLIGVPGEYAERQRHRLTERRLALLEARLGLELDLGRHTAAAAELTALAEEHPAHEGLRTLQMLALYRCGRQAAALAGYQRTRRHLAEELGIDPGPELAEMHRRILGSDPALAHPGPTAGPPSTPTADAESEPTPPAPPAVAGPPAWVVPAQMPSAVPDFTGRREPAAALAELLDRAPDGAAGTVCVIHGMGGVGKTALAVHTAHRVRARYPDGQLYTDLRGAGANPADPYTVQELFLRALGVPPANIPGDPGERTSLYRSRLAGRRLLILLDNAADTAQVEPLLPGTPDCAVLATSRTPLPCLPVTSRTALDPFTEDEAVALLDRIAGPDRTRQDPDAARRLVRACGLLPLAVRIAASRLAARPRWTIAALVDRLTDRARRLTELEAGSLAVDAAFELSYASLEADQARAFRLLAIPETPDLSPAAAAAVLDHTEDEAEDVLETLADAGLLESTDPGRYRFHDLLRLYGRHRTLEADPDAERAAALSRLALHYLIGVTTALRIERPYSRLSDALDPRTGDPAPPGVRIPATRLPEGPRFREKGDAQRWVVGELPAIVRLCVQILEHPSRPVGATDTRTLAGLLAALLPSTDLRLPWTTLLPAATALVRAAERGDDPAVTVHACIVLAVAHAYTGDHARARTLALRAQATRSVDDGVLPQRTAYTLGTVAALDPDSLDDAAHYFELTRTLAHRNGETGMEAQGALGLAQVRLAAGAPADALRHSEDSLRLWQQADCHLGAALALRGQGQALTALGRHEDAVQRYDDALAICTAHGLHTQRGHTLLAAATAHLAAGHPTRARTLAEEALHLLTTLGDTAGTHRAHNLLTRT</sequence>
<feature type="region of interest" description="Disordered" evidence="7">
    <location>
        <begin position="653"/>
        <end position="678"/>
    </location>
</feature>
<dbReference type="EMBL" id="CP159872">
    <property type="protein sequence ID" value="XCM78123.1"/>
    <property type="molecule type" value="Genomic_DNA"/>
</dbReference>
<keyword evidence="4 6" id="KW-0238">DNA-binding</keyword>
<evidence type="ECO:0000256" key="3">
    <source>
        <dbReference type="ARBA" id="ARBA00023015"/>
    </source>
</evidence>
<reference evidence="9" key="1">
    <citation type="submission" date="2024-06" db="EMBL/GenBank/DDBJ databases">
        <title>The genome sequences of Kitasatospora sp. strain HUAS MG31.</title>
        <authorList>
            <person name="Mo P."/>
        </authorList>
    </citation>
    <scope>NUCLEOTIDE SEQUENCE</scope>
    <source>
        <strain evidence="9">HUAS MG31</strain>
    </source>
</reference>
<dbReference type="GO" id="GO:0043531">
    <property type="term" value="F:ADP binding"/>
    <property type="evidence" value="ECO:0007669"/>
    <property type="project" value="InterPro"/>
</dbReference>
<dbReference type="InterPro" id="IPR051677">
    <property type="entry name" value="AfsR-DnrI-RedD_regulator"/>
</dbReference>
<evidence type="ECO:0000256" key="2">
    <source>
        <dbReference type="ARBA" id="ARBA00023012"/>
    </source>
</evidence>
<feature type="DNA-binding region" description="OmpR/PhoB-type" evidence="6">
    <location>
        <begin position="1"/>
        <end position="97"/>
    </location>
</feature>
<dbReference type="Gene3D" id="1.25.40.10">
    <property type="entry name" value="Tetratricopeptide repeat domain"/>
    <property type="match status" value="2"/>
</dbReference>
<organism evidence="9">
    <name type="scientific">Kitasatospora camelliae</name>
    <dbReference type="NCBI Taxonomy" id="3156397"/>
    <lineage>
        <taxon>Bacteria</taxon>
        <taxon>Bacillati</taxon>
        <taxon>Actinomycetota</taxon>
        <taxon>Actinomycetes</taxon>
        <taxon>Kitasatosporales</taxon>
        <taxon>Streptomycetaceae</taxon>
        <taxon>Kitasatospora</taxon>
    </lineage>
</organism>
<comment type="similarity">
    <text evidence="1">Belongs to the AfsR/DnrI/RedD regulatory family.</text>
</comment>
<evidence type="ECO:0000256" key="4">
    <source>
        <dbReference type="ARBA" id="ARBA00023125"/>
    </source>
</evidence>
<feature type="compositionally biased region" description="Pro residues" evidence="7">
    <location>
        <begin position="273"/>
        <end position="282"/>
    </location>
</feature>
<keyword evidence="2" id="KW-0902">Two-component regulatory system</keyword>
<evidence type="ECO:0000256" key="6">
    <source>
        <dbReference type="PROSITE-ProRule" id="PRU01091"/>
    </source>
</evidence>
<dbReference type="SMART" id="SM00862">
    <property type="entry name" value="Trans_reg_C"/>
    <property type="match status" value="1"/>
</dbReference>
<dbReference type="Pfam" id="PF00486">
    <property type="entry name" value="Trans_reg_C"/>
    <property type="match status" value="1"/>
</dbReference>
<dbReference type="KEGG" id="kcm:ABWK59_03810"/>
<dbReference type="Gene3D" id="3.40.50.300">
    <property type="entry name" value="P-loop containing nucleotide triphosphate hydrolases"/>
    <property type="match status" value="1"/>
</dbReference>
<dbReference type="PANTHER" id="PTHR35807:SF1">
    <property type="entry name" value="TRANSCRIPTIONAL REGULATOR REDD"/>
    <property type="match status" value="1"/>
</dbReference>
<dbReference type="SMART" id="SM01043">
    <property type="entry name" value="BTAD"/>
    <property type="match status" value="1"/>
</dbReference>
<dbReference type="InterPro" id="IPR005158">
    <property type="entry name" value="BTAD"/>
</dbReference>
<dbReference type="PRINTS" id="PR00364">
    <property type="entry name" value="DISEASERSIST"/>
</dbReference>
<dbReference type="Pfam" id="PF03704">
    <property type="entry name" value="BTAD"/>
    <property type="match status" value="1"/>
</dbReference>
<dbReference type="RefSeq" id="WP_354637866.1">
    <property type="nucleotide sequence ID" value="NZ_CP159872.1"/>
</dbReference>
<evidence type="ECO:0000256" key="7">
    <source>
        <dbReference type="SAM" id="MobiDB-lite"/>
    </source>
</evidence>
<dbReference type="AlphaFoldDB" id="A0AAU8JSJ7"/>
<dbReference type="SUPFAM" id="SSF48452">
    <property type="entry name" value="TPR-like"/>
    <property type="match status" value="2"/>
</dbReference>
<gene>
    <name evidence="9" type="ORF">ABWK59_03810</name>
</gene>
<evidence type="ECO:0000256" key="5">
    <source>
        <dbReference type="ARBA" id="ARBA00023163"/>
    </source>
</evidence>
<dbReference type="GO" id="GO:0000160">
    <property type="term" value="P:phosphorelay signal transduction system"/>
    <property type="evidence" value="ECO:0007669"/>
    <property type="project" value="UniProtKB-KW"/>
</dbReference>
<evidence type="ECO:0000313" key="9">
    <source>
        <dbReference type="EMBL" id="XCM78123.1"/>
    </source>
</evidence>
<dbReference type="GO" id="GO:0003677">
    <property type="term" value="F:DNA binding"/>
    <property type="evidence" value="ECO:0007669"/>
    <property type="project" value="UniProtKB-UniRule"/>
</dbReference>
<dbReference type="InterPro" id="IPR001867">
    <property type="entry name" value="OmpR/PhoB-type_DNA-bd"/>
</dbReference>
<dbReference type="CDD" id="cd15831">
    <property type="entry name" value="BTAD"/>
    <property type="match status" value="1"/>
</dbReference>
<dbReference type="PANTHER" id="PTHR35807">
    <property type="entry name" value="TRANSCRIPTIONAL REGULATOR REDD-RELATED"/>
    <property type="match status" value="1"/>
</dbReference>
<protein>
    <submittedName>
        <fullName evidence="9">BTAD domain-containing putative transcriptional regulator</fullName>
    </submittedName>
</protein>
<dbReference type="InterPro" id="IPR036388">
    <property type="entry name" value="WH-like_DNA-bd_sf"/>
</dbReference>
<keyword evidence="5" id="KW-0804">Transcription</keyword>
<evidence type="ECO:0000256" key="1">
    <source>
        <dbReference type="ARBA" id="ARBA00005820"/>
    </source>
</evidence>
<accession>A0AAU8JSJ7</accession>
<dbReference type="InterPro" id="IPR011990">
    <property type="entry name" value="TPR-like_helical_dom_sf"/>
</dbReference>
<dbReference type="Pfam" id="PF13424">
    <property type="entry name" value="TPR_12"/>
    <property type="match status" value="1"/>
</dbReference>
<dbReference type="SUPFAM" id="SSF46894">
    <property type="entry name" value="C-terminal effector domain of the bipartite response regulators"/>
    <property type="match status" value="1"/>
</dbReference>
<dbReference type="InterPro" id="IPR027417">
    <property type="entry name" value="P-loop_NTPase"/>
</dbReference>
<dbReference type="SUPFAM" id="SSF52540">
    <property type="entry name" value="P-loop containing nucleoside triphosphate hydrolases"/>
    <property type="match status" value="1"/>
</dbReference>
<feature type="domain" description="OmpR/PhoB-type" evidence="8">
    <location>
        <begin position="1"/>
        <end position="97"/>
    </location>
</feature>
<proteinExistence type="inferred from homology"/>
<dbReference type="PROSITE" id="PS51755">
    <property type="entry name" value="OMPR_PHOB"/>
    <property type="match status" value="1"/>
</dbReference>
<evidence type="ECO:0000259" key="8">
    <source>
        <dbReference type="PROSITE" id="PS51755"/>
    </source>
</evidence>
<dbReference type="InterPro" id="IPR016032">
    <property type="entry name" value="Sig_transdc_resp-reg_C-effctor"/>
</dbReference>
<dbReference type="Gene3D" id="1.10.10.10">
    <property type="entry name" value="Winged helix-like DNA-binding domain superfamily/Winged helix DNA-binding domain"/>
    <property type="match status" value="2"/>
</dbReference>